<feature type="binding site" evidence="4">
    <location>
        <begin position="141"/>
        <end position="145"/>
    </location>
    <ligand>
        <name>AMP</name>
        <dbReference type="ChEBI" id="CHEBI:456215"/>
    </ligand>
</feature>
<dbReference type="AlphaFoldDB" id="A0A061SDL4"/>
<evidence type="ECO:0000256" key="3">
    <source>
        <dbReference type="PIRSR" id="PIRSR623088-1"/>
    </source>
</evidence>
<feature type="binding site" evidence="5">
    <location>
        <position position="182"/>
    </location>
    <ligand>
        <name>Zn(2+)</name>
        <dbReference type="ChEBI" id="CHEBI:29105"/>
        <label>1</label>
    </ligand>
</feature>
<gene>
    <name evidence="8" type="ORF">TSPGSL018_3840</name>
</gene>
<feature type="binding site" evidence="5">
    <location>
        <position position="145"/>
    </location>
    <ligand>
        <name>Zn(2+)</name>
        <dbReference type="ChEBI" id="CHEBI:29105"/>
        <label>1</label>
    </ligand>
</feature>
<feature type="binding site" evidence="5">
    <location>
        <position position="183"/>
    </location>
    <ligand>
        <name>Zn(2+)</name>
        <dbReference type="ChEBI" id="CHEBI:29105"/>
        <label>1</label>
    </ligand>
</feature>
<dbReference type="InterPro" id="IPR002073">
    <property type="entry name" value="PDEase_catalytic_dom"/>
</dbReference>
<evidence type="ECO:0000256" key="2">
    <source>
        <dbReference type="ARBA" id="ARBA00022801"/>
    </source>
</evidence>
<dbReference type="GO" id="GO:0004114">
    <property type="term" value="F:3',5'-cyclic-nucleotide phosphodiesterase activity"/>
    <property type="evidence" value="ECO:0007669"/>
    <property type="project" value="InterPro"/>
</dbReference>
<dbReference type="EC" id="3.1.4.-" evidence="6"/>
<evidence type="ECO:0000313" key="8">
    <source>
        <dbReference type="EMBL" id="JAC83242.1"/>
    </source>
</evidence>
<evidence type="ECO:0000256" key="1">
    <source>
        <dbReference type="ARBA" id="ARBA00022723"/>
    </source>
</evidence>
<comment type="cofactor">
    <cofactor evidence="6">
        <name>a divalent metal cation</name>
        <dbReference type="ChEBI" id="CHEBI:60240"/>
    </cofactor>
    <text evidence="6">Binds 2 divalent metal cations per subunit. Site 1 may preferentially bind zinc ions, while site 2 has a preference for magnesium and/or manganese ions.</text>
</comment>
<proteinExistence type="inferred from homology"/>
<dbReference type="SMART" id="SM00471">
    <property type="entry name" value="HDc"/>
    <property type="match status" value="1"/>
</dbReference>
<feature type="binding site" evidence="4">
    <location>
        <position position="183"/>
    </location>
    <ligand>
        <name>AMP</name>
        <dbReference type="ChEBI" id="CHEBI:456215"/>
    </ligand>
</feature>
<organism evidence="8">
    <name type="scientific">Tetraselmis sp. GSL018</name>
    <dbReference type="NCBI Taxonomy" id="582737"/>
    <lineage>
        <taxon>Eukaryota</taxon>
        <taxon>Viridiplantae</taxon>
        <taxon>Chlorophyta</taxon>
        <taxon>core chlorophytes</taxon>
        <taxon>Chlorodendrophyceae</taxon>
        <taxon>Chlorodendrales</taxon>
        <taxon>Chlorodendraceae</taxon>
        <taxon>Tetraselmis</taxon>
    </lineage>
</organism>
<dbReference type="InterPro" id="IPR023174">
    <property type="entry name" value="PDEase_CS"/>
</dbReference>
<dbReference type="CDD" id="cd00077">
    <property type="entry name" value="HDc"/>
    <property type="match status" value="1"/>
</dbReference>
<evidence type="ECO:0000256" key="4">
    <source>
        <dbReference type="PIRSR" id="PIRSR623088-2"/>
    </source>
</evidence>
<dbReference type="SUPFAM" id="SSF109604">
    <property type="entry name" value="HD-domain/PDEase-like"/>
    <property type="match status" value="1"/>
</dbReference>
<reference evidence="8" key="1">
    <citation type="submission" date="2014-05" db="EMBL/GenBank/DDBJ databases">
        <title>The transcriptome of the halophilic microalga Tetraselmis sp. GSL018 isolated from the Great Salt Lake, Utah.</title>
        <authorList>
            <person name="Jinkerson R.E."/>
            <person name="D'Adamo S."/>
            <person name="Posewitz M.C."/>
        </authorList>
    </citation>
    <scope>NUCLEOTIDE SEQUENCE</scope>
    <source>
        <strain evidence="8">GSL018</strain>
    </source>
</reference>
<dbReference type="InterPro" id="IPR036971">
    <property type="entry name" value="PDEase_catalytic_dom_sf"/>
</dbReference>
<feature type="active site" description="Proton donor" evidence="3">
    <location>
        <position position="141"/>
    </location>
</feature>
<evidence type="ECO:0000256" key="5">
    <source>
        <dbReference type="PIRSR" id="PIRSR623088-3"/>
    </source>
</evidence>
<evidence type="ECO:0000256" key="6">
    <source>
        <dbReference type="RuleBase" id="RU363067"/>
    </source>
</evidence>
<dbReference type="PROSITE" id="PS00126">
    <property type="entry name" value="PDEASE_I_1"/>
    <property type="match status" value="1"/>
</dbReference>
<keyword evidence="1 5" id="KW-0479">Metal-binding</keyword>
<dbReference type="EMBL" id="GBEZ01001761">
    <property type="protein sequence ID" value="JAC83242.1"/>
    <property type="molecule type" value="Transcribed_RNA"/>
</dbReference>
<feature type="domain" description="PDEase" evidence="7">
    <location>
        <begin position="66"/>
        <end position="385"/>
    </location>
</feature>
<dbReference type="InterPro" id="IPR023088">
    <property type="entry name" value="PDEase"/>
</dbReference>
<name>A0A061SDL4_9CHLO</name>
<feature type="binding site" evidence="5">
    <location>
        <position position="183"/>
    </location>
    <ligand>
        <name>Zn(2+)</name>
        <dbReference type="ChEBI" id="CHEBI:29105"/>
        <label>2</label>
    </ligand>
</feature>
<sequence>MFWCCHQAPEQVSVPLVYLCSSGRKKEFDSKSASVASSVSQIYSPGKTIPPVVESLLFDKEPLNVKGDLFLQQAKLPLQCRITASVKEFDALKLTKLTEHPLAAISVAAFRQVALVLELDLSKLQNFALAVERLMPNNSYHNAAHIIDVLQLTYLQITSGPIHEVCRDPIVKLSALLAALVHDLAHPGCNNAFLMASDHPIVRKFGRQSPAETMHAAVFKELISVPEMDFIENLTSNDRQRVLRYVEATILATDMSKHSDYLHADVPSDPEKNELFNLAFAIKVSDMSHNFRSFPVHNKFVDMLKEEFYHQGEEEQKLHLEVTAGMSRDETYADVCDFQHHFLSFVIEPLLQRWSAHSNGSPLVDEMQQCLKQNISIWKMLSVRRAVPEPKDSSKQAQTAHRSFSKLRLHRFTHAFTQTYGFKSEKCEMKTPVDLSGIRFSPSAMRSLSRPRLTVPHSSA</sequence>
<dbReference type="PANTHER" id="PTHR11347">
    <property type="entry name" value="CYCLIC NUCLEOTIDE PHOSPHODIESTERASE"/>
    <property type="match status" value="1"/>
</dbReference>
<keyword evidence="2 6" id="KW-0378">Hydrolase</keyword>
<comment type="similarity">
    <text evidence="6">Belongs to the cyclic nucleotide phosphodiesterase family.</text>
</comment>
<dbReference type="InterPro" id="IPR003607">
    <property type="entry name" value="HD/PDEase_dom"/>
</dbReference>
<feature type="binding site" evidence="4">
    <location>
        <position position="286"/>
    </location>
    <ligand>
        <name>AMP</name>
        <dbReference type="ChEBI" id="CHEBI:456215"/>
    </ligand>
</feature>
<dbReference type="Pfam" id="PF00233">
    <property type="entry name" value="PDEase_I"/>
    <property type="match status" value="1"/>
</dbReference>
<evidence type="ECO:0000259" key="7">
    <source>
        <dbReference type="PROSITE" id="PS51845"/>
    </source>
</evidence>
<dbReference type="Gene3D" id="1.10.1300.10">
    <property type="entry name" value="3'5'-cyclic nucleotide phosphodiesterase, catalytic domain"/>
    <property type="match status" value="1"/>
</dbReference>
<feature type="binding site" evidence="5">
    <location>
        <position position="286"/>
    </location>
    <ligand>
        <name>Zn(2+)</name>
        <dbReference type="ChEBI" id="CHEBI:29105"/>
        <label>1</label>
    </ligand>
</feature>
<dbReference type="GO" id="GO:0046872">
    <property type="term" value="F:metal ion binding"/>
    <property type="evidence" value="ECO:0007669"/>
    <property type="project" value="UniProtKB-KW"/>
</dbReference>
<protein>
    <recommendedName>
        <fullName evidence="6">Phosphodiesterase</fullName>
        <ecNumber evidence="6">3.1.4.-</ecNumber>
    </recommendedName>
</protein>
<dbReference type="PROSITE" id="PS51845">
    <property type="entry name" value="PDEASE_I_2"/>
    <property type="match status" value="1"/>
</dbReference>
<feature type="binding site" evidence="4">
    <location>
        <position position="339"/>
    </location>
    <ligand>
        <name>AMP</name>
        <dbReference type="ChEBI" id="CHEBI:456215"/>
    </ligand>
</feature>
<dbReference type="PRINTS" id="PR00387">
    <property type="entry name" value="PDIESTERASE1"/>
</dbReference>
<dbReference type="GO" id="GO:0007165">
    <property type="term" value="P:signal transduction"/>
    <property type="evidence" value="ECO:0007669"/>
    <property type="project" value="InterPro"/>
</dbReference>
<accession>A0A061SDL4</accession>